<feature type="compositionally biased region" description="Basic residues" evidence="1">
    <location>
        <begin position="223"/>
        <end position="233"/>
    </location>
</feature>
<reference evidence="2 3" key="1">
    <citation type="submission" date="2023-06" db="EMBL/GenBank/DDBJ databases">
        <authorList>
            <person name="Oyuntsetseg B."/>
            <person name="Kim S.B."/>
        </authorList>
    </citation>
    <scope>NUCLEOTIDE SEQUENCE [LARGE SCALE GENOMIC DNA]</scope>
    <source>
        <strain evidence="2 3">2-2</strain>
    </source>
</reference>
<dbReference type="RefSeq" id="WP_285451104.1">
    <property type="nucleotide sequence ID" value="NZ_CP127173.1"/>
</dbReference>
<proteinExistence type="predicted"/>
<evidence type="ECO:0000313" key="2">
    <source>
        <dbReference type="EMBL" id="WIV54461.1"/>
    </source>
</evidence>
<protein>
    <submittedName>
        <fullName evidence="2">Uncharacterized protein</fullName>
    </submittedName>
</protein>
<organism evidence="2 3">
    <name type="scientific">Amycolatopsis nalaikhensis</name>
    <dbReference type="NCBI Taxonomy" id="715472"/>
    <lineage>
        <taxon>Bacteria</taxon>
        <taxon>Bacillati</taxon>
        <taxon>Actinomycetota</taxon>
        <taxon>Actinomycetes</taxon>
        <taxon>Pseudonocardiales</taxon>
        <taxon>Pseudonocardiaceae</taxon>
        <taxon>Amycolatopsis</taxon>
    </lineage>
</organism>
<dbReference type="EMBL" id="CP127173">
    <property type="protein sequence ID" value="WIV54461.1"/>
    <property type="molecule type" value="Genomic_DNA"/>
</dbReference>
<evidence type="ECO:0000256" key="1">
    <source>
        <dbReference type="SAM" id="MobiDB-lite"/>
    </source>
</evidence>
<name>A0ABY8XFQ4_9PSEU</name>
<dbReference type="Proteomes" id="UP001227101">
    <property type="component" value="Chromosome"/>
</dbReference>
<accession>A0ABY8XFQ4</accession>
<keyword evidence="3" id="KW-1185">Reference proteome</keyword>
<gene>
    <name evidence="2" type="ORF">QP939_37250</name>
</gene>
<sequence length="233" mass="25858">MSNSSGAKARREEEIAFLAMEQILGVDIRLADAGAGDKMPDGSWVMPDGQGRGIVEVTSPPATKLMADWARAKKEGRPQTESGSVPLRMNELAAVCTELLETSWALENIRKLQNQHANERHLFLFARGHDVGHYFYRLSDSYGDRSAETVEDLVLPDGISDVWFRGRASREPDRPLGAAQVRLARFQAGVGWQCHVVDIEERDLPSPASGIVADHVPADMRHPQNRSPHRSQR</sequence>
<feature type="region of interest" description="Disordered" evidence="1">
    <location>
        <begin position="208"/>
        <end position="233"/>
    </location>
</feature>
<evidence type="ECO:0000313" key="3">
    <source>
        <dbReference type="Proteomes" id="UP001227101"/>
    </source>
</evidence>